<evidence type="ECO:0000313" key="1">
    <source>
        <dbReference type="EMBL" id="AFU04637.1"/>
    </source>
</evidence>
<dbReference type="HOGENOM" id="CLU_2738419_0_0_11"/>
<protein>
    <recommendedName>
        <fullName evidence="3">Prevent-host-death family protein</fullName>
    </recommendedName>
</protein>
<dbReference type="KEGG" id="nbr:O3I_033440"/>
<evidence type="ECO:0008006" key="3">
    <source>
        <dbReference type="Google" id="ProtNLM"/>
    </source>
</evidence>
<accession>K0F4N2</accession>
<dbReference type="EMBL" id="CP003876">
    <property type="protein sequence ID" value="AFU04637.1"/>
    <property type="molecule type" value="Genomic_DNA"/>
</dbReference>
<organism evidence="1 2">
    <name type="scientific">Nocardia brasiliensis (strain ATCC 700358 / HUJEG-1)</name>
    <dbReference type="NCBI Taxonomy" id="1133849"/>
    <lineage>
        <taxon>Bacteria</taxon>
        <taxon>Bacillati</taxon>
        <taxon>Actinomycetota</taxon>
        <taxon>Actinomycetes</taxon>
        <taxon>Mycobacteriales</taxon>
        <taxon>Nocardiaceae</taxon>
        <taxon>Nocardia</taxon>
    </lineage>
</organism>
<reference evidence="1 2" key="1">
    <citation type="journal article" date="2012" name="J. Bacteriol.">
        <title>Complete genome sequence of Nocardia brasiliensis HUJEG-1.</title>
        <authorList>
            <person name="Vera-Cabrera L."/>
            <person name="Ortiz-Lopez R."/>
            <person name="Elizondo-Gonzalez R."/>
            <person name="Perez-Maya A.A."/>
            <person name="Ocampo-Candiani J."/>
        </authorList>
    </citation>
    <scope>NUCLEOTIDE SEQUENCE [LARGE SCALE GENOMIC DNA]</scope>
    <source>
        <strain evidence="2">ATCC 700358</strain>
    </source>
</reference>
<name>K0F4N2_NOCB7</name>
<dbReference type="AlphaFoldDB" id="K0F4N2"/>
<sequence>MDTDSAEQPIAVARANLSELINNVRLLRRSYFLTSRDKRQAAVVPVELGELILQVGGADAAARILTAHLETG</sequence>
<evidence type="ECO:0000313" key="2">
    <source>
        <dbReference type="Proteomes" id="UP000006304"/>
    </source>
</evidence>
<gene>
    <name evidence="1" type="ORF">O3I_033440</name>
</gene>
<dbReference type="Proteomes" id="UP000006304">
    <property type="component" value="Chromosome"/>
</dbReference>
<keyword evidence="2" id="KW-1185">Reference proteome</keyword>
<proteinExistence type="predicted"/>
<dbReference type="eggNOG" id="ENOG50325X3">
    <property type="taxonomic scope" value="Bacteria"/>
</dbReference>
<dbReference type="STRING" id="1133849.O3I_033440"/>